<feature type="signal peptide" evidence="1">
    <location>
        <begin position="1"/>
        <end position="24"/>
    </location>
</feature>
<proteinExistence type="predicted"/>
<dbReference type="Proteomes" id="UP000838748">
    <property type="component" value="Unassembled WGS sequence"/>
</dbReference>
<reference evidence="2" key="1">
    <citation type="submission" date="2021-11" db="EMBL/GenBank/DDBJ databases">
        <authorList>
            <person name="Rodrigo-Torres L."/>
            <person name="Arahal R. D."/>
            <person name="Lucena T."/>
        </authorList>
    </citation>
    <scope>NUCLEOTIDE SEQUENCE</scope>
    <source>
        <strain evidence="2">CECT 7928</strain>
    </source>
</reference>
<accession>A0ABN8E3L2</accession>
<comment type="caution">
    <text evidence="2">The sequence shown here is derived from an EMBL/GenBank/DDBJ whole genome shotgun (WGS) entry which is preliminary data.</text>
</comment>
<name>A0ABN8E3L2_9VIBR</name>
<keyword evidence="1" id="KW-0732">Signal</keyword>
<sequence>MKSTIVSLTLSLLFSVFNTNLALASIEIKYKKPYDAAEKRAMKEIKASTSNETLQDLSKKLFPFKKALTIQYGGKEGPLYDSEIHTVFIPYTFYTDAIGYFKKNDYKKKYGTEPKKAAMDTLLHTLLHEVGHAYVYEKNIPILGKEEDAVDNFATILLIEYVDNGGEVAISAADMFDFESKDRPDYYEFDEYIDDHSFDLQRYFSTLCLVYGSDPETYKGLLDEIEKDYVGERKEFCEFQYGHISDNWHRYLKPQKSK</sequence>
<feature type="chain" id="PRO_5046453251" description="Metallopeptidase DUF4344" evidence="1">
    <location>
        <begin position="25"/>
        <end position="258"/>
    </location>
</feature>
<evidence type="ECO:0000313" key="2">
    <source>
        <dbReference type="EMBL" id="CAH0536501.1"/>
    </source>
</evidence>
<dbReference type="Pfam" id="PF14247">
    <property type="entry name" value="DUF4344"/>
    <property type="match status" value="1"/>
</dbReference>
<evidence type="ECO:0000256" key="1">
    <source>
        <dbReference type="SAM" id="SignalP"/>
    </source>
</evidence>
<dbReference type="RefSeq" id="WP_237359859.1">
    <property type="nucleotide sequence ID" value="NZ_CAKLDM010000001.1"/>
</dbReference>
<evidence type="ECO:0008006" key="4">
    <source>
        <dbReference type="Google" id="ProtNLM"/>
    </source>
</evidence>
<protein>
    <recommendedName>
        <fullName evidence="4">Metallopeptidase DUF4344</fullName>
    </recommendedName>
</protein>
<gene>
    <name evidence="2" type="ORF">VMF7928_00454</name>
</gene>
<keyword evidence="3" id="KW-1185">Reference proteome</keyword>
<dbReference type="EMBL" id="CAKLDM010000001">
    <property type="protein sequence ID" value="CAH0536501.1"/>
    <property type="molecule type" value="Genomic_DNA"/>
</dbReference>
<evidence type="ECO:0000313" key="3">
    <source>
        <dbReference type="Proteomes" id="UP000838748"/>
    </source>
</evidence>
<organism evidence="2 3">
    <name type="scientific">Vibrio marisflavi CECT 7928</name>
    <dbReference type="NCBI Taxonomy" id="634439"/>
    <lineage>
        <taxon>Bacteria</taxon>
        <taxon>Pseudomonadati</taxon>
        <taxon>Pseudomonadota</taxon>
        <taxon>Gammaproteobacteria</taxon>
        <taxon>Vibrionales</taxon>
        <taxon>Vibrionaceae</taxon>
        <taxon>Vibrio</taxon>
    </lineage>
</organism>
<dbReference type="InterPro" id="IPR025644">
    <property type="entry name" value="DUF4344"/>
</dbReference>